<protein>
    <recommendedName>
        <fullName evidence="6">Ion transport domain-containing protein</fullName>
    </recommendedName>
</protein>
<evidence type="ECO:0000313" key="7">
    <source>
        <dbReference type="EMBL" id="GIM89084.1"/>
    </source>
</evidence>
<dbReference type="Gene3D" id="1.20.120.350">
    <property type="entry name" value="Voltage-gated potassium channels. Chain C"/>
    <property type="match status" value="1"/>
</dbReference>
<dbReference type="GO" id="GO:0016020">
    <property type="term" value="C:membrane"/>
    <property type="evidence" value="ECO:0007669"/>
    <property type="project" value="UniProtKB-SubCell"/>
</dbReference>
<keyword evidence="8" id="KW-1185">Reference proteome</keyword>
<evidence type="ECO:0000256" key="1">
    <source>
        <dbReference type="ARBA" id="ARBA00004141"/>
    </source>
</evidence>
<reference evidence="7 8" key="1">
    <citation type="submission" date="2021-03" db="EMBL/GenBank/DDBJ databases">
        <title>Whole genome shotgun sequence of Actinoplanes toevensis NBRC 105298.</title>
        <authorList>
            <person name="Komaki H."/>
            <person name="Tamura T."/>
        </authorList>
    </citation>
    <scope>NUCLEOTIDE SEQUENCE [LARGE SCALE GENOMIC DNA]</scope>
    <source>
        <strain evidence="7 8">NBRC 105298</strain>
    </source>
</reference>
<name>A0A919T7C8_9ACTN</name>
<evidence type="ECO:0000256" key="5">
    <source>
        <dbReference type="SAM" id="Phobius"/>
    </source>
</evidence>
<dbReference type="EMBL" id="BOQN01000011">
    <property type="protein sequence ID" value="GIM89084.1"/>
    <property type="molecule type" value="Genomic_DNA"/>
</dbReference>
<evidence type="ECO:0000256" key="4">
    <source>
        <dbReference type="ARBA" id="ARBA00023136"/>
    </source>
</evidence>
<keyword evidence="2 5" id="KW-0812">Transmembrane</keyword>
<dbReference type="Proteomes" id="UP000677082">
    <property type="component" value="Unassembled WGS sequence"/>
</dbReference>
<dbReference type="GO" id="GO:0005216">
    <property type="term" value="F:monoatomic ion channel activity"/>
    <property type="evidence" value="ECO:0007669"/>
    <property type="project" value="InterPro"/>
</dbReference>
<proteinExistence type="predicted"/>
<accession>A0A919T7C8</accession>
<evidence type="ECO:0000259" key="6">
    <source>
        <dbReference type="Pfam" id="PF00520"/>
    </source>
</evidence>
<keyword evidence="3 5" id="KW-1133">Transmembrane helix</keyword>
<sequence length="76" mass="8994">MVLCLETYRDLAEAIPPLHWLEWLFRAIFVIEIVIRILAYGRRPQDFFKHGWNGRGSADSWRSRWSRSMCTGWPAG</sequence>
<organism evidence="7 8">
    <name type="scientific">Paractinoplanes toevensis</name>
    <dbReference type="NCBI Taxonomy" id="571911"/>
    <lineage>
        <taxon>Bacteria</taxon>
        <taxon>Bacillati</taxon>
        <taxon>Actinomycetota</taxon>
        <taxon>Actinomycetes</taxon>
        <taxon>Micromonosporales</taxon>
        <taxon>Micromonosporaceae</taxon>
        <taxon>Paractinoplanes</taxon>
    </lineage>
</organism>
<comment type="caution">
    <text evidence="7">The sequence shown here is derived from an EMBL/GenBank/DDBJ whole genome shotgun (WGS) entry which is preliminary data.</text>
</comment>
<evidence type="ECO:0000256" key="2">
    <source>
        <dbReference type="ARBA" id="ARBA00022692"/>
    </source>
</evidence>
<dbReference type="Pfam" id="PF00520">
    <property type="entry name" value="Ion_trans"/>
    <property type="match status" value="1"/>
</dbReference>
<evidence type="ECO:0000313" key="8">
    <source>
        <dbReference type="Proteomes" id="UP000677082"/>
    </source>
</evidence>
<evidence type="ECO:0000256" key="3">
    <source>
        <dbReference type="ARBA" id="ARBA00022989"/>
    </source>
</evidence>
<comment type="subcellular location">
    <subcellularLocation>
        <location evidence="1">Membrane</location>
        <topology evidence="1">Multi-pass membrane protein</topology>
    </subcellularLocation>
</comment>
<keyword evidence="4 5" id="KW-0472">Membrane</keyword>
<dbReference type="InterPro" id="IPR027359">
    <property type="entry name" value="Volt_channel_dom_sf"/>
</dbReference>
<gene>
    <name evidence="7" type="ORF">Ato02nite_008770</name>
</gene>
<feature type="domain" description="Ion transport" evidence="6">
    <location>
        <begin position="2"/>
        <end position="53"/>
    </location>
</feature>
<feature type="transmembrane region" description="Helical" evidence="5">
    <location>
        <begin position="20"/>
        <end position="39"/>
    </location>
</feature>
<dbReference type="AlphaFoldDB" id="A0A919T7C8"/>
<dbReference type="InterPro" id="IPR005821">
    <property type="entry name" value="Ion_trans_dom"/>
</dbReference>
<dbReference type="RefSeq" id="WP_246606073.1">
    <property type="nucleotide sequence ID" value="NZ_BOQN01000011.1"/>
</dbReference>